<organism evidence="4 5">
    <name type="scientific">Vibrio penaeicida</name>
    <dbReference type="NCBI Taxonomy" id="104609"/>
    <lineage>
        <taxon>Bacteria</taxon>
        <taxon>Pseudomonadati</taxon>
        <taxon>Pseudomonadota</taxon>
        <taxon>Gammaproteobacteria</taxon>
        <taxon>Vibrionales</taxon>
        <taxon>Vibrionaceae</taxon>
        <taxon>Vibrio</taxon>
    </lineage>
</organism>
<dbReference type="InterPro" id="IPR020845">
    <property type="entry name" value="AMP-binding_CS"/>
</dbReference>
<dbReference type="InterPro" id="IPR042099">
    <property type="entry name" value="ANL_N_sf"/>
</dbReference>
<name>A0AAV5NW01_9VIBR</name>
<dbReference type="CDD" id="cd02142">
    <property type="entry name" value="McbC_SagB-like_oxidoreductase"/>
    <property type="match status" value="1"/>
</dbReference>
<dbReference type="Pfam" id="PF00550">
    <property type="entry name" value="PP-binding"/>
    <property type="match status" value="1"/>
</dbReference>
<dbReference type="Pfam" id="PF00668">
    <property type="entry name" value="Condensation"/>
    <property type="match status" value="1"/>
</dbReference>
<dbReference type="InterPro" id="IPR057737">
    <property type="entry name" value="Condensation_MtbB-like"/>
</dbReference>
<dbReference type="Gene3D" id="3.40.50.12780">
    <property type="entry name" value="N-terminal domain of ligase-like"/>
    <property type="match status" value="1"/>
</dbReference>
<protein>
    <recommendedName>
        <fullName evidence="3">Carrier domain-containing protein</fullName>
    </recommendedName>
</protein>
<dbReference type="InterPro" id="IPR001242">
    <property type="entry name" value="Condensation_dom"/>
</dbReference>
<dbReference type="Proteomes" id="UP001156690">
    <property type="component" value="Unassembled WGS sequence"/>
</dbReference>
<dbReference type="GO" id="GO:0044550">
    <property type="term" value="P:secondary metabolite biosynthetic process"/>
    <property type="evidence" value="ECO:0007669"/>
    <property type="project" value="TreeGrafter"/>
</dbReference>
<dbReference type="InterPro" id="IPR000873">
    <property type="entry name" value="AMP-dep_synth/lig_dom"/>
</dbReference>
<accession>A0AAV5NW01</accession>
<dbReference type="GO" id="GO:0031177">
    <property type="term" value="F:phosphopantetheine binding"/>
    <property type="evidence" value="ECO:0007669"/>
    <property type="project" value="TreeGrafter"/>
</dbReference>
<evidence type="ECO:0000313" key="5">
    <source>
        <dbReference type="Proteomes" id="UP001156690"/>
    </source>
</evidence>
<dbReference type="GO" id="GO:0005737">
    <property type="term" value="C:cytoplasm"/>
    <property type="evidence" value="ECO:0007669"/>
    <property type="project" value="TreeGrafter"/>
</dbReference>
<dbReference type="RefSeq" id="WP_126609904.1">
    <property type="nucleotide sequence ID" value="NZ_AP025144.1"/>
</dbReference>
<evidence type="ECO:0000313" key="4">
    <source>
        <dbReference type="EMBL" id="GLQ74489.1"/>
    </source>
</evidence>
<dbReference type="Pfam" id="PF13193">
    <property type="entry name" value="AMP-binding_C"/>
    <property type="match status" value="1"/>
</dbReference>
<dbReference type="PANTHER" id="PTHR45527">
    <property type="entry name" value="NONRIBOSOMAL PEPTIDE SYNTHETASE"/>
    <property type="match status" value="1"/>
</dbReference>
<dbReference type="InterPro" id="IPR023213">
    <property type="entry name" value="CAT-like_dom_sf"/>
</dbReference>
<dbReference type="InterPro" id="IPR029479">
    <property type="entry name" value="Nitroreductase"/>
</dbReference>
<keyword evidence="5" id="KW-1185">Reference proteome</keyword>
<dbReference type="Gene3D" id="3.30.559.30">
    <property type="entry name" value="Nonribosomal peptide synthetase, condensation domain"/>
    <property type="match status" value="1"/>
</dbReference>
<gene>
    <name evidence="4" type="ORF">GCM10007932_38500</name>
</gene>
<dbReference type="InterPro" id="IPR000415">
    <property type="entry name" value="Nitroreductase-like"/>
</dbReference>
<evidence type="ECO:0000256" key="2">
    <source>
        <dbReference type="ARBA" id="ARBA00022598"/>
    </source>
</evidence>
<dbReference type="InterPro" id="IPR009081">
    <property type="entry name" value="PP-bd_ACP"/>
</dbReference>
<feature type="domain" description="Carrier" evidence="3">
    <location>
        <begin position="993"/>
        <end position="1068"/>
    </location>
</feature>
<reference evidence="5" key="1">
    <citation type="journal article" date="2019" name="Int. J. Syst. Evol. Microbiol.">
        <title>The Global Catalogue of Microorganisms (GCM) 10K type strain sequencing project: providing services to taxonomists for standard genome sequencing and annotation.</title>
        <authorList>
            <consortium name="The Broad Institute Genomics Platform"/>
            <consortium name="The Broad Institute Genome Sequencing Center for Infectious Disease"/>
            <person name="Wu L."/>
            <person name="Ma J."/>
        </authorList>
    </citation>
    <scope>NUCLEOTIDE SEQUENCE [LARGE SCALE GENOMIC DNA]</scope>
    <source>
        <strain evidence="5">NBRC 15640</strain>
    </source>
</reference>
<sequence length="1331" mass="147387">MNTLDDDFDTDLMAELMALDEDNELVELPDIPEGTSFPLTDIQRAYFMGRSSQLTLGGAACQFYYERVCDELDVPRFIKAVQDTTHRHPMMRVEILSSESQVIRPLTEALSAPEHDLKSASEEVAQEHLSDTRQRLSRDLPELDKWPLFDLEFTHMPSGETHIHFRFDLINTDQQSILLVLKDIAALYEDPDTHIAAPELTFPQYLAMSAPSSEKLEASKNHWRSRAKDLPPAPVLPLINSVEEAGVPQYERISKYIPNERWSILKNIAQENGITISCLLLECFGQSLARWSESSHFTLNMTLFNREAIHNDVPRVVGDFTTTMLFDMDMTANNQTRESRITDIQKSLWRDLEFNAVSGVEVMSMMAQAQGHLDIPLMPVVVTSTLSQDASSLMTVMDDLPGRPVLSTAQTPQVILDNLLIEENGQLAIHWDISVNVMSLSVANALMQDYCTQIDAIIDNPEVLKKPFSFNDPSDAHLVPNLPEASQARRLSDLWLENLSSAASKPAVIQGNESITHHDLAEKVAGLIEGLKARDVDEGSKVALIFNKSINQIAATLACSTFGVTFIPIDGNQPNSRQIQILQDLEPTLILHSGVDPAVLSEHPSWDISQHEIASSDLLHHCSGAKLDSLAYILFTSGSTGMPKGVMIQHDAALNTVLDINQRFNITSTDRVLALSELHFDLSIQDIFGTLGCGGAIVLPEISGKHDPSHWAQLCHRHQVTIWNTVPGLFEIYLDYLETNQVPPQHELNNIMLSGDWIGLTSPQRAKNFWPKARFYSLGGATEASIWSIYFEVNEVDSEWQSIPYGNGLGGQQVFVLTQDLEIAQPGCIGGIYIAGKGLANGYFKDSEKTATAFFNHPRSGLPLYCTGDLGAYDKDGVIQFHGRADGQLKINGFRLEIGEVSQAINGLDGIQDCRVLPKGEGTRKSLAAFVKPESETLCLESLKETLAQRLPHYMVPSIWYQVESFPLTSNGKIDNKALLALTEKAPTHRSFKPDNDLSEQVCNMVAEVLKREQVLPDDNLVALGVTSLELIALASRIQKFSGTRPQLTTLARTVAIPDLIELVAELLPSSSGNTKGKSIWPGEEQVQDYLEETPVILDALERRLFKTRHRALDDKHAINLPDTGNVPDASRRSARAFSSTPVTQLALSQMLDALRVYWCNNNQYRPYASAGGMYPIQTYLLAYQIEGLEKGTYLYDPHSHKLLPRGNTPLPQIENLSAGNKEWIGDAHFVLAFALNLPDIVPLYEGSSLPFGLIEAGSMAQLVDNYAVNAGIGTCHVGDLSPSQINQLCGLEKEQIYVHGLVGGTLTDEMLTQRDANNATFNIELTEETL</sequence>
<dbReference type="NCBIfam" id="TIGR01733">
    <property type="entry name" value="AA-adenyl-dom"/>
    <property type="match status" value="1"/>
</dbReference>
<dbReference type="InterPro" id="IPR036736">
    <property type="entry name" value="ACP-like_sf"/>
</dbReference>
<keyword evidence="2" id="KW-0436">Ligase</keyword>
<dbReference type="Pfam" id="PF00501">
    <property type="entry name" value="AMP-binding"/>
    <property type="match status" value="1"/>
</dbReference>
<dbReference type="PROSITE" id="PS00455">
    <property type="entry name" value="AMP_BINDING"/>
    <property type="match status" value="1"/>
</dbReference>
<dbReference type="InterPro" id="IPR010071">
    <property type="entry name" value="AA_adenyl_dom"/>
</dbReference>
<evidence type="ECO:0000259" key="3">
    <source>
        <dbReference type="PROSITE" id="PS50075"/>
    </source>
</evidence>
<dbReference type="InterPro" id="IPR045851">
    <property type="entry name" value="AMP-bd_C_sf"/>
</dbReference>
<dbReference type="InterPro" id="IPR025110">
    <property type="entry name" value="AMP-bd_C"/>
</dbReference>
<dbReference type="Pfam" id="PF00881">
    <property type="entry name" value="Nitroreductase"/>
    <property type="match status" value="1"/>
</dbReference>
<comment type="pathway">
    <text evidence="1">Siderophore biosynthesis.</text>
</comment>
<dbReference type="SUPFAM" id="SSF52777">
    <property type="entry name" value="CoA-dependent acyltransferases"/>
    <property type="match status" value="2"/>
</dbReference>
<dbReference type="SUPFAM" id="SSF47336">
    <property type="entry name" value="ACP-like"/>
    <property type="match status" value="1"/>
</dbReference>
<comment type="caution">
    <text evidence="4">The sequence shown here is derived from an EMBL/GenBank/DDBJ whole genome shotgun (WGS) entry which is preliminary data.</text>
</comment>
<dbReference type="PANTHER" id="PTHR45527:SF10">
    <property type="entry name" value="PYOCHELIN SYNTHASE PCHF"/>
    <property type="match status" value="1"/>
</dbReference>
<dbReference type="Gene3D" id="3.30.559.10">
    <property type="entry name" value="Chloramphenicol acetyltransferase-like domain"/>
    <property type="match status" value="1"/>
</dbReference>
<dbReference type="Gene3D" id="3.40.109.10">
    <property type="entry name" value="NADH Oxidase"/>
    <property type="match status" value="1"/>
</dbReference>
<dbReference type="EMBL" id="BSNX01000056">
    <property type="protein sequence ID" value="GLQ74489.1"/>
    <property type="molecule type" value="Genomic_DNA"/>
</dbReference>
<dbReference type="SUPFAM" id="SSF56801">
    <property type="entry name" value="Acetyl-CoA synthetase-like"/>
    <property type="match status" value="1"/>
</dbReference>
<dbReference type="SUPFAM" id="SSF55469">
    <property type="entry name" value="FMN-dependent nitroreductase-like"/>
    <property type="match status" value="1"/>
</dbReference>
<dbReference type="CDD" id="cd19535">
    <property type="entry name" value="Cyc_NRPS"/>
    <property type="match status" value="1"/>
</dbReference>
<evidence type="ECO:0000256" key="1">
    <source>
        <dbReference type="ARBA" id="ARBA00004924"/>
    </source>
</evidence>
<proteinExistence type="predicted"/>
<dbReference type="GO" id="GO:0043041">
    <property type="term" value="P:amino acid activation for nonribosomal peptide biosynthetic process"/>
    <property type="evidence" value="ECO:0007669"/>
    <property type="project" value="TreeGrafter"/>
</dbReference>
<dbReference type="GO" id="GO:0016491">
    <property type="term" value="F:oxidoreductase activity"/>
    <property type="evidence" value="ECO:0007669"/>
    <property type="project" value="InterPro"/>
</dbReference>
<dbReference type="Gene3D" id="3.30.300.30">
    <property type="match status" value="1"/>
</dbReference>
<dbReference type="Gene3D" id="1.10.1200.10">
    <property type="entry name" value="ACP-like"/>
    <property type="match status" value="1"/>
</dbReference>
<dbReference type="PROSITE" id="PS50075">
    <property type="entry name" value="CARRIER"/>
    <property type="match status" value="1"/>
</dbReference>
<dbReference type="GO" id="GO:0016874">
    <property type="term" value="F:ligase activity"/>
    <property type="evidence" value="ECO:0007669"/>
    <property type="project" value="UniProtKB-KW"/>
</dbReference>